<dbReference type="Proteomes" id="UP001571980">
    <property type="component" value="Unassembled WGS sequence"/>
</dbReference>
<dbReference type="EMBL" id="JARRIG010000002">
    <property type="protein sequence ID" value="MFA4803901.1"/>
    <property type="molecule type" value="Genomic_DNA"/>
</dbReference>
<organism evidence="1 2">
    <name type="scientific">Pyrococcus kukulkanii</name>
    <dbReference type="NCBI Taxonomy" id="1609559"/>
    <lineage>
        <taxon>Archaea</taxon>
        <taxon>Methanobacteriati</taxon>
        <taxon>Methanobacteriota</taxon>
        <taxon>Thermococci</taxon>
        <taxon>Thermococcales</taxon>
        <taxon>Thermococcaceae</taxon>
        <taxon>Pyrococcus</taxon>
    </lineage>
</organism>
<dbReference type="RefSeq" id="WP_372818819.1">
    <property type="nucleotide sequence ID" value="NZ_JARRIC010000002.1"/>
</dbReference>
<accession>A0ABV4T2H0</accession>
<protein>
    <submittedName>
        <fullName evidence="1">Uncharacterized protein</fullName>
    </submittedName>
</protein>
<proteinExistence type="predicted"/>
<keyword evidence="2" id="KW-1185">Reference proteome</keyword>
<name>A0ABV4T2H0_9EURY</name>
<sequence>MKKMLLVLIGIILGGIVFVYGFDIEKTTIEKCNVQTLDKPSFERAINTTLPTEISNYLVKQVGIKTFKHVGTLSKDSLHYSVIEVKDQFPPKAYYVVWDKTGVKKFGELKFKVIKESSKSDVIGEYTILTIYGKKKVKVIAQKSFKVAEVDNVKSLKTIKVVLAEYVYIWTWVGGKDTLTKTGAKGKFWVDYGNKIVDVDDLSWEYHDMKVGLCSFSHHTDDGPLSAGVYADAHYHLAFRHFDSHPRVFVNAWAEVDFDGYGNKWNGKPSC</sequence>
<comment type="caution">
    <text evidence="1">The sequence shown here is derived from an EMBL/GenBank/DDBJ whole genome shotgun (WGS) entry which is preliminary data.</text>
</comment>
<evidence type="ECO:0000313" key="1">
    <source>
        <dbReference type="EMBL" id="MFA4803901.1"/>
    </source>
</evidence>
<gene>
    <name evidence="1" type="ORF">P8X34_03945</name>
</gene>
<reference evidence="1 2" key="1">
    <citation type="submission" date="2023-03" db="EMBL/GenBank/DDBJ databases">
        <title>Speciation in Pyrococcus: adaptation to high temperature as a mechanism.</title>
        <authorList>
            <person name="Gu J."/>
        </authorList>
    </citation>
    <scope>NUCLEOTIDE SEQUENCE [LARGE SCALE GENOMIC DNA]</scope>
    <source>
        <strain evidence="1 2">LMOA34</strain>
    </source>
</reference>
<evidence type="ECO:0000313" key="2">
    <source>
        <dbReference type="Proteomes" id="UP001571980"/>
    </source>
</evidence>